<dbReference type="Proteomes" id="UP000176678">
    <property type="component" value="Unassembled WGS sequence"/>
</dbReference>
<dbReference type="AlphaFoldDB" id="A0A1F7VEC5"/>
<dbReference type="STRING" id="1802410.A3H75_03365"/>
<proteinExistence type="predicted"/>
<reference evidence="2 3" key="1">
    <citation type="journal article" date="2016" name="Nat. Commun.">
        <title>Thousands of microbial genomes shed light on interconnected biogeochemical processes in an aquifer system.</title>
        <authorList>
            <person name="Anantharaman K."/>
            <person name="Brown C.T."/>
            <person name="Hug L.A."/>
            <person name="Sharon I."/>
            <person name="Castelle C.J."/>
            <person name="Probst A.J."/>
            <person name="Thomas B.C."/>
            <person name="Singh A."/>
            <person name="Wilkins M.J."/>
            <person name="Karaoz U."/>
            <person name="Brodie E.L."/>
            <person name="Williams K.H."/>
            <person name="Hubbard S.S."/>
            <person name="Banfield J.F."/>
        </authorList>
    </citation>
    <scope>NUCLEOTIDE SEQUENCE [LARGE SCALE GENOMIC DNA]</scope>
</reference>
<evidence type="ECO:0000313" key="2">
    <source>
        <dbReference type="EMBL" id="OGL88354.1"/>
    </source>
</evidence>
<comment type="caution">
    <text evidence="2">The sequence shown here is derived from an EMBL/GenBank/DDBJ whole genome shotgun (WGS) entry which is preliminary data.</text>
</comment>
<accession>A0A1F7VEC5</accession>
<name>A0A1F7VEC5_9BACT</name>
<protein>
    <submittedName>
        <fullName evidence="2">Uncharacterized protein</fullName>
    </submittedName>
</protein>
<dbReference type="Gene3D" id="1.25.40.10">
    <property type="entry name" value="Tetratricopeptide repeat domain"/>
    <property type="match status" value="1"/>
</dbReference>
<gene>
    <name evidence="2" type="ORF">A3H75_03365</name>
</gene>
<keyword evidence="1" id="KW-0175">Coiled coil</keyword>
<evidence type="ECO:0000256" key="1">
    <source>
        <dbReference type="SAM" id="Coils"/>
    </source>
</evidence>
<evidence type="ECO:0000313" key="3">
    <source>
        <dbReference type="Proteomes" id="UP000176678"/>
    </source>
</evidence>
<feature type="coiled-coil region" evidence="1">
    <location>
        <begin position="115"/>
        <end position="149"/>
    </location>
</feature>
<sequence length="301" mass="34683">MSEKDNLQNAINLLMNGKRKEAAAELLNLDSKIMDKNLRIQLIDASLSALDPTKDGGRLIELSGEGIKIAGDYGRKDLQAHFMSRRADFLMTKVAFLQYRRQNLKLAPGWIEFSTEVDKQEYEKLTGQVEKLEKEVNDLLAQAIILAEQSGNKNILGRVLMAKGSVESSRYLQYKTECMQGNIRTKLWLKFEFLRYPPFEHTIIFTWKNAQKLQSFIDTFTENFLRAAQIFEESEDSTAGYAYHNLANDLKTAYRFREARRYLEKAKSVAVKHNDPLLKKQVEMLEKAIKAKKTFLRGGER</sequence>
<organism evidence="2 3">
    <name type="scientific">Candidatus Uhrbacteria bacterium RIFCSPLOWO2_02_FULL_51_9</name>
    <dbReference type="NCBI Taxonomy" id="1802410"/>
    <lineage>
        <taxon>Bacteria</taxon>
        <taxon>Candidatus Uhriibacteriota</taxon>
    </lineage>
</organism>
<dbReference type="InterPro" id="IPR011990">
    <property type="entry name" value="TPR-like_helical_dom_sf"/>
</dbReference>
<dbReference type="EMBL" id="MGES01000051">
    <property type="protein sequence ID" value="OGL88354.1"/>
    <property type="molecule type" value="Genomic_DNA"/>
</dbReference>